<evidence type="ECO:0000259" key="7">
    <source>
        <dbReference type="Pfam" id="PF04055"/>
    </source>
</evidence>
<dbReference type="RefSeq" id="WP_229591168.1">
    <property type="nucleotide sequence ID" value="NZ_AP024485.1"/>
</dbReference>
<dbReference type="Pfam" id="PF13186">
    <property type="entry name" value="SPASM"/>
    <property type="match status" value="1"/>
</dbReference>
<dbReference type="Proteomes" id="UP001053296">
    <property type="component" value="Chromosome"/>
</dbReference>
<dbReference type="PANTHER" id="PTHR11228">
    <property type="entry name" value="RADICAL SAM DOMAIN PROTEIN"/>
    <property type="match status" value="1"/>
</dbReference>
<keyword evidence="5" id="KW-0408">Iron</keyword>
<dbReference type="InterPro" id="IPR007197">
    <property type="entry name" value="rSAM"/>
</dbReference>
<proteinExistence type="predicted"/>
<evidence type="ECO:0000313" key="10">
    <source>
        <dbReference type="Proteomes" id="UP001053296"/>
    </source>
</evidence>
<dbReference type="InterPro" id="IPR058240">
    <property type="entry name" value="rSAM_sf"/>
</dbReference>
<keyword evidence="4" id="KW-0479">Metal-binding</keyword>
<name>A0ABM7P866_9BACT</name>
<dbReference type="SFLD" id="SFLDG01067">
    <property type="entry name" value="SPASM/twitch_domain_containing"/>
    <property type="match status" value="1"/>
</dbReference>
<feature type="domain" description="Radical SAM core" evidence="7">
    <location>
        <begin position="46"/>
        <end position="163"/>
    </location>
</feature>
<keyword evidence="3" id="KW-0949">S-adenosyl-L-methionine</keyword>
<dbReference type="CDD" id="cd21109">
    <property type="entry name" value="SPASM"/>
    <property type="match status" value="1"/>
</dbReference>
<evidence type="ECO:0000256" key="3">
    <source>
        <dbReference type="ARBA" id="ARBA00022691"/>
    </source>
</evidence>
<evidence type="ECO:0000256" key="2">
    <source>
        <dbReference type="ARBA" id="ARBA00022485"/>
    </source>
</evidence>
<evidence type="ECO:0000256" key="4">
    <source>
        <dbReference type="ARBA" id="ARBA00022723"/>
    </source>
</evidence>
<dbReference type="InterPro" id="IPR050377">
    <property type="entry name" value="Radical_SAM_PqqE_MftC-like"/>
</dbReference>
<dbReference type="SFLD" id="SFLDG01387">
    <property type="entry name" value="BtrN-like_SPASM_domain_contain"/>
    <property type="match status" value="1"/>
</dbReference>
<evidence type="ECO:0000259" key="8">
    <source>
        <dbReference type="Pfam" id="PF13186"/>
    </source>
</evidence>
<dbReference type="CDD" id="cd01335">
    <property type="entry name" value="Radical_SAM"/>
    <property type="match status" value="1"/>
</dbReference>
<dbReference type="InterPro" id="IPR023885">
    <property type="entry name" value="4Fe4S-binding_SPASM_dom"/>
</dbReference>
<dbReference type="EMBL" id="AP024485">
    <property type="protein sequence ID" value="BCS89183.1"/>
    <property type="molecule type" value="Genomic_DNA"/>
</dbReference>
<evidence type="ECO:0000256" key="5">
    <source>
        <dbReference type="ARBA" id="ARBA00023004"/>
    </source>
</evidence>
<evidence type="ECO:0000313" key="9">
    <source>
        <dbReference type="EMBL" id="BCS89183.1"/>
    </source>
</evidence>
<dbReference type="SFLD" id="SFLDS00029">
    <property type="entry name" value="Radical_SAM"/>
    <property type="match status" value="1"/>
</dbReference>
<reference evidence="9" key="1">
    <citation type="journal article" date="2022" name="Arch. Microbiol.">
        <title>Pseudodesulfovibrio sediminis sp. nov., a mesophilic and neutrophilic sulfate-reducing bacterium isolated from sediment of a brackish lake.</title>
        <authorList>
            <person name="Takahashi A."/>
            <person name="Kojima H."/>
            <person name="Watanabe M."/>
            <person name="Fukui M."/>
        </authorList>
    </citation>
    <scope>NUCLEOTIDE SEQUENCE</scope>
    <source>
        <strain evidence="9">SF6</strain>
    </source>
</reference>
<evidence type="ECO:0000256" key="6">
    <source>
        <dbReference type="ARBA" id="ARBA00023014"/>
    </source>
</evidence>
<dbReference type="Pfam" id="PF04055">
    <property type="entry name" value="Radical_SAM"/>
    <property type="match status" value="1"/>
</dbReference>
<keyword evidence="10" id="KW-1185">Reference proteome</keyword>
<gene>
    <name evidence="9" type="ORF">PSDVSF_24250</name>
</gene>
<keyword evidence="6" id="KW-0411">Iron-sulfur</keyword>
<keyword evidence="2" id="KW-0004">4Fe-4S</keyword>
<accession>A0ABM7P866</accession>
<feature type="domain" description="4Fe4S-binding SPASM" evidence="8">
    <location>
        <begin position="245"/>
        <end position="312"/>
    </location>
</feature>
<dbReference type="Gene3D" id="3.20.20.70">
    <property type="entry name" value="Aldolase class I"/>
    <property type="match status" value="1"/>
</dbReference>
<dbReference type="PANTHER" id="PTHR11228:SF7">
    <property type="entry name" value="PQQA PEPTIDE CYCLASE"/>
    <property type="match status" value="1"/>
</dbReference>
<sequence>MQLVSLEEAFSGLNKEEKTKKYRELWHKAARFEILTDYPLHLDLELSGVCNLSCKDCFQEALDKKNLGLMDPALFKRIIDEGVPRGLCAIKLQIRGESFLHPDIFELISYAKQAGVLDVQVTTNATLIRDETIDQILVSGLDGIIFSVDVRHQEACDKASATPEYDHVSTVVNTLLARRAAQGTPWVRLKSSIDDPSPEAQLALKAQLVEAFPLADIHIVGTIFDFHKDRDSYPDLQQNYTLNPCSYLMQRMAVFWNGQTTVCCMDYHGDFGLPWVSEASVQSIWNSPQMEHLRQAHTSGQRPKLPICKHCHLNVSSATDQVYLDDTRRNRLDRDLGVVCEG</sequence>
<protein>
    <submittedName>
        <fullName evidence="9">Radical SAM protein</fullName>
    </submittedName>
</protein>
<dbReference type="InterPro" id="IPR034391">
    <property type="entry name" value="AdoMet-like_SPASM_containing"/>
</dbReference>
<dbReference type="InterPro" id="IPR013785">
    <property type="entry name" value="Aldolase_TIM"/>
</dbReference>
<dbReference type="SUPFAM" id="SSF102114">
    <property type="entry name" value="Radical SAM enzymes"/>
    <property type="match status" value="1"/>
</dbReference>
<evidence type="ECO:0000256" key="1">
    <source>
        <dbReference type="ARBA" id="ARBA00001966"/>
    </source>
</evidence>
<comment type="cofactor">
    <cofactor evidence="1">
        <name>[4Fe-4S] cluster</name>
        <dbReference type="ChEBI" id="CHEBI:49883"/>
    </cofactor>
</comment>
<organism evidence="9 10">
    <name type="scientific">Pseudodesulfovibrio sediminis</name>
    <dbReference type="NCBI Taxonomy" id="2810563"/>
    <lineage>
        <taxon>Bacteria</taxon>
        <taxon>Pseudomonadati</taxon>
        <taxon>Thermodesulfobacteriota</taxon>
        <taxon>Desulfovibrionia</taxon>
        <taxon>Desulfovibrionales</taxon>
        <taxon>Desulfovibrionaceae</taxon>
    </lineage>
</organism>